<dbReference type="OMA" id="ERFIPFR"/>
<evidence type="ECO:0000313" key="3">
    <source>
        <dbReference type="EMBL" id="PVD21286.1"/>
    </source>
</evidence>
<evidence type="ECO:0000313" key="4">
    <source>
        <dbReference type="Proteomes" id="UP000245119"/>
    </source>
</evidence>
<evidence type="ECO:0008006" key="5">
    <source>
        <dbReference type="Google" id="ProtNLM"/>
    </source>
</evidence>
<sequence>MAASFFREAGSIGPYFVRCISAKRASNGVRQCMCRIQQQQRQNVINVVRMLATAPKQETTPTATVASVQPTLSTPVQTRQSESDSLYRERYIPITRKSIIRFLMEEKDFLTDEEKKAFHDFALALDSAIVNKYHSILQELKLLFDPINPDKDTLRTRETTRREKLDHEFWLLQRLEDIMEKASFYELDKSQLKRLLAEHNSPSGMRVSVNPDRYDVLRFWILGKEQPQHEETIVEKMLNRIFRRTPKAGVEYYKRVVVAIRLKKDAKLTLKAFKEVPVESLEMLLPDGTIKMSNWDKSILTTSIFLAGAGIVAKVVTLLAQVQFDWSLVLSLVMGAISIRAWTVYKNRRSEYLLDITRMLYFKNVANNQGLLALLVDRAEDEIFKEALLTYTFLLTSRPDSVRQKASSQQLPAQLGGLSDSALESKVEKWIKVKTGVDLKFDSSEAVKLLKSFGILSEAQQKLNVLPLVSAARCLPITPQSLIARSTEADITEGYDRSEYLETEHDYKEEDRRSRRYGWF</sequence>
<comment type="caution">
    <text evidence="3">The sequence shown here is derived from an EMBL/GenBank/DDBJ whole genome shotgun (WGS) entry which is preliminary data.</text>
</comment>
<reference evidence="3 4" key="1">
    <citation type="submission" date="2018-04" db="EMBL/GenBank/DDBJ databases">
        <title>The genome of golden apple snail Pomacea canaliculata provides insight into stress tolerance and invasive adaptation.</title>
        <authorList>
            <person name="Liu C."/>
            <person name="Liu B."/>
            <person name="Ren Y."/>
            <person name="Zhang Y."/>
            <person name="Wang H."/>
            <person name="Li S."/>
            <person name="Jiang F."/>
            <person name="Yin L."/>
            <person name="Zhang G."/>
            <person name="Qian W."/>
            <person name="Fan W."/>
        </authorList>
    </citation>
    <scope>NUCLEOTIDE SEQUENCE [LARGE SCALE GENOMIC DNA]</scope>
    <source>
        <strain evidence="3">SZHN2017</strain>
        <tissue evidence="3">Muscle</tissue>
    </source>
</reference>
<accession>A0A2T7NJF9</accession>
<evidence type="ECO:0000256" key="1">
    <source>
        <dbReference type="ARBA" id="ARBA00022553"/>
    </source>
</evidence>
<protein>
    <recommendedName>
        <fullName evidence="5">Transmembrane protein 143</fullName>
    </recommendedName>
</protein>
<dbReference type="InterPro" id="IPR022227">
    <property type="entry name" value="DUF3754"/>
</dbReference>
<dbReference type="Proteomes" id="UP000245119">
    <property type="component" value="Linkage Group LG12"/>
</dbReference>
<dbReference type="Pfam" id="PF12576">
    <property type="entry name" value="DUF3754"/>
    <property type="match status" value="1"/>
</dbReference>
<evidence type="ECO:0000256" key="2">
    <source>
        <dbReference type="SAM" id="MobiDB-lite"/>
    </source>
</evidence>
<proteinExistence type="predicted"/>
<organism evidence="3 4">
    <name type="scientific">Pomacea canaliculata</name>
    <name type="common">Golden apple snail</name>
    <dbReference type="NCBI Taxonomy" id="400727"/>
    <lineage>
        <taxon>Eukaryota</taxon>
        <taxon>Metazoa</taxon>
        <taxon>Spiralia</taxon>
        <taxon>Lophotrochozoa</taxon>
        <taxon>Mollusca</taxon>
        <taxon>Gastropoda</taxon>
        <taxon>Caenogastropoda</taxon>
        <taxon>Architaenioglossa</taxon>
        <taxon>Ampullarioidea</taxon>
        <taxon>Ampullariidae</taxon>
        <taxon>Pomacea</taxon>
    </lineage>
</organism>
<dbReference type="OrthoDB" id="2020015at2759"/>
<dbReference type="EMBL" id="PZQS01000012">
    <property type="protein sequence ID" value="PVD21286.1"/>
    <property type="molecule type" value="Genomic_DNA"/>
</dbReference>
<dbReference type="PANTHER" id="PTHR16095:SF11">
    <property type="entry name" value="TRANSMEMBRANE PROTEIN 143"/>
    <property type="match status" value="1"/>
</dbReference>
<name>A0A2T7NJF9_POMCA</name>
<gene>
    <name evidence="3" type="ORF">C0Q70_19457</name>
</gene>
<dbReference type="PANTHER" id="PTHR16095">
    <property type="entry name" value="TRANSMEMBRANE PROTEIN 143 FAMILY MEMBER"/>
    <property type="match status" value="1"/>
</dbReference>
<keyword evidence="1" id="KW-0597">Phosphoprotein</keyword>
<keyword evidence="4" id="KW-1185">Reference proteome</keyword>
<feature type="region of interest" description="Disordered" evidence="2">
    <location>
        <begin position="61"/>
        <end position="80"/>
    </location>
</feature>
<dbReference type="AlphaFoldDB" id="A0A2T7NJF9"/>